<sequence>MTWGYEDWDFWISCGEKGYYGKRIPEPLFLYRVKETSMYTKAIEHHRELMAQIIVNHPNLYDPKSLSEAKRILAPGCTVPLKTKPLVSVVVPTYNRPDTLKTTLESIASQTYKHIEAVVVNDAGEDVSTVVDLFRDRLRIQYLVHPENKGLAAARNTAIRHASGEYIAYLDDDDMFYQDHIETLVTYLETSGDKVAYTDAYRVCQEKEGGRYAIKQKDVPYSFDFDADLILAQNLFPVLCVMHRKSCLDEVGLFDESLTTHEDWDLWIRISRNYHFTHIKKITGEFTWRTDSASMSGARQADFLRTMGIIYEKYKSYLRDKQRILDLQTAWIQHLQKVSIIIPVFNKVEFTKKCCEALVKNTPRGLYELIIVDNASTDDTSAFLKGLKGDVKIITNEKNLGFSRACNQGARLAATNYLLFLNNDTEPMKGWLEPLLHILTQDSSAGAVGSKLLFPDGTIQHAGVVIIDDQKLPDPLVARHVYYGEPGDVSEANQLRQYQALTAACLLVRKSAFHEAGGFDEAYWNGYEDVDLCFNLQERGWKLVYQPESVLIHHESKSGPERFSKVSENIQRLHNRWIGKIKPDILLKKDGSMAITEDRKIQRYRMPNVRAAQSWAGKQQKLVSIIILTCNALEYTQQCVSSIQKHTGRPYEIIFVDNASSDGTVEYLRNLAGKQVNYKLIENRENLGFAAGNNQGVALARGEYIMLLNNDVLVSDGWLDGLVEGLERDEKIGMVGPITNSISGRQMVRAVPYTDEDGFHHFSQRVRKTYSGRLTPRNRIAGFAVLMRKALYDEVGGLDESFGTGNYEDDDLCLKVRGKGYAIMVDESVFIHHYGSKTFLANNIDYRGSLSVNGSHFKEKWPDADYDELLELHTSLVDLNASMLIKGQEALDAGHPADALAVYAKVLTANPIDDGALYGTGLAFQMSGKTVEAIAAFKKALKVNPTLTHAYGRLALAYESMNQTDDAISVLQKATEFNNHDAAVYNNLGVLYFKKKNHASARNCFERALSIDVNYQEAQQNLKKVSWSSEKITNHTFAHIS</sequence>
<name>A0A0M2UXG8_9BACT</name>
<dbReference type="GO" id="GO:0016757">
    <property type="term" value="F:glycosyltransferase activity"/>
    <property type="evidence" value="ECO:0007669"/>
    <property type="project" value="UniProtKB-KW"/>
</dbReference>
<dbReference type="CDD" id="cd04186">
    <property type="entry name" value="GT_2_like_c"/>
    <property type="match status" value="2"/>
</dbReference>
<evidence type="ECO:0000313" key="4">
    <source>
        <dbReference type="Proteomes" id="UP000034954"/>
    </source>
</evidence>
<protein>
    <recommendedName>
        <fullName evidence="2">Glycosyltransferase 2-like domain-containing protein</fullName>
    </recommendedName>
</protein>
<organism evidence="3 4">
    <name type="scientific">Candidatus Brocadia fulgida</name>
    <dbReference type="NCBI Taxonomy" id="380242"/>
    <lineage>
        <taxon>Bacteria</taxon>
        <taxon>Pseudomonadati</taxon>
        <taxon>Planctomycetota</taxon>
        <taxon>Candidatus Brocadiia</taxon>
        <taxon>Candidatus Brocadiales</taxon>
        <taxon>Candidatus Brocadiaceae</taxon>
        <taxon>Candidatus Brocadia</taxon>
    </lineage>
</organism>
<keyword evidence="4" id="KW-1185">Reference proteome</keyword>
<feature type="repeat" description="TPR" evidence="1">
    <location>
        <begin position="948"/>
        <end position="981"/>
    </location>
</feature>
<dbReference type="SUPFAM" id="SSF53448">
    <property type="entry name" value="Nucleotide-diphospho-sugar transferases"/>
    <property type="match status" value="3"/>
</dbReference>
<dbReference type="InterPro" id="IPR001173">
    <property type="entry name" value="Glyco_trans_2-like"/>
</dbReference>
<dbReference type="SUPFAM" id="SSF48452">
    <property type="entry name" value="TPR-like"/>
    <property type="match status" value="1"/>
</dbReference>
<dbReference type="Pfam" id="PF00535">
    <property type="entry name" value="Glycos_transf_2"/>
    <property type="match status" value="3"/>
</dbReference>
<dbReference type="InterPro" id="IPR011990">
    <property type="entry name" value="TPR-like_helical_dom_sf"/>
</dbReference>
<dbReference type="PATRIC" id="fig|380242.3.peg.2676"/>
<dbReference type="InterPro" id="IPR029044">
    <property type="entry name" value="Nucleotide-diphossugar_trans"/>
</dbReference>
<evidence type="ECO:0000259" key="2">
    <source>
        <dbReference type="Pfam" id="PF00535"/>
    </source>
</evidence>
<dbReference type="Gene3D" id="1.25.40.10">
    <property type="entry name" value="Tetratricopeptide repeat domain"/>
    <property type="match status" value="1"/>
</dbReference>
<accession>A0A0M2UXG8</accession>
<dbReference type="EMBL" id="LAQJ01000213">
    <property type="protein sequence ID" value="KKO19164.1"/>
    <property type="molecule type" value="Genomic_DNA"/>
</dbReference>
<dbReference type="PROSITE" id="PS50005">
    <property type="entry name" value="TPR"/>
    <property type="match status" value="3"/>
</dbReference>
<feature type="domain" description="Glycosyltransferase 2-like" evidence="2">
    <location>
        <begin position="339"/>
        <end position="454"/>
    </location>
</feature>
<dbReference type="PANTHER" id="PTHR43179">
    <property type="entry name" value="RHAMNOSYLTRANSFERASE WBBL"/>
    <property type="match status" value="1"/>
</dbReference>
<dbReference type="Pfam" id="PF00515">
    <property type="entry name" value="TPR_1"/>
    <property type="match status" value="1"/>
</dbReference>
<dbReference type="Pfam" id="PF13181">
    <property type="entry name" value="TPR_8"/>
    <property type="match status" value="1"/>
</dbReference>
<dbReference type="CDD" id="cd00761">
    <property type="entry name" value="Glyco_tranf_GTA_type"/>
    <property type="match status" value="1"/>
</dbReference>
<reference evidence="3 4" key="1">
    <citation type="journal article" date="2013" name="BMC Microbiol.">
        <title>Identification of the type II cytochrome c maturation pathway in anammox bacteria by comparative genomics.</title>
        <authorList>
            <person name="Ferousi C."/>
            <person name="Speth D.R."/>
            <person name="Reimann J."/>
            <person name="Op den Camp H.J."/>
            <person name="Allen J.W."/>
            <person name="Keltjens J.T."/>
            <person name="Jetten M.S."/>
        </authorList>
    </citation>
    <scope>NUCLEOTIDE SEQUENCE [LARGE SCALE GENOMIC DNA]</scope>
    <source>
        <strain evidence="3">RU1</strain>
    </source>
</reference>
<dbReference type="Proteomes" id="UP000034954">
    <property type="component" value="Unassembled WGS sequence"/>
</dbReference>
<dbReference type="PANTHER" id="PTHR43179:SF7">
    <property type="entry name" value="RHAMNOSYLTRANSFERASE WBBL"/>
    <property type="match status" value="1"/>
</dbReference>
<gene>
    <name evidence="3" type="ORF">BROFUL_02147</name>
</gene>
<proteinExistence type="predicted"/>
<feature type="repeat" description="TPR" evidence="1">
    <location>
        <begin position="982"/>
        <end position="1015"/>
    </location>
</feature>
<dbReference type="Pfam" id="PF13432">
    <property type="entry name" value="TPR_16"/>
    <property type="match status" value="1"/>
</dbReference>
<feature type="domain" description="Glycosyltransferase 2-like" evidence="2">
    <location>
        <begin position="624"/>
        <end position="791"/>
    </location>
</feature>
<dbReference type="Gene3D" id="3.90.550.10">
    <property type="entry name" value="Spore Coat Polysaccharide Biosynthesis Protein SpsA, Chain A"/>
    <property type="match status" value="3"/>
</dbReference>
<dbReference type="InterPro" id="IPR019734">
    <property type="entry name" value="TPR_rpt"/>
</dbReference>
<comment type="caution">
    <text evidence="3">The sequence shown here is derived from an EMBL/GenBank/DDBJ whole genome shotgun (WGS) entry which is preliminary data.</text>
</comment>
<feature type="domain" description="Glycosyltransferase 2-like" evidence="2">
    <location>
        <begin position="88"/>
        <end position="246"/>
    </location>
</feature>
<evidence type="ECO:0000313" key="3">
    <source>
        <dbReference type="EMBL" id="KKO19164.1"/>
    </source>
</evidence>
<dbReference type="SMART" id="SM00028">
    <property type="entry name" value="TPR"/>
    <property type="match status" value="4"/>
</dbReference>
<evidence type="ECO:0000256" key="1">
    <source>
        <dbReference type="PROSITE-ProRule" id="PRU00339"/>
    </source>
</evidence>
<feature type="repeat" description="TPR" evidence="1">
    <location>
        <begin position="914"/>
        <end position="947"/>
    </location>
</feature>
<keyword evidence="1" id="KW-0802">TPR repeat</keyword>
<dbReference type="AlphaFoldDB" id="A0A0M2UXG8"/>